<keyword evidence="9 12" id="KW-1133">Transmembrane helix</keyword>
<keyword evidence="10" id="KW-0902">Two-component regulatory system</keyword>
<keyword evidence="2" id="KW-1003">Cell membrane</keyword>
<dbReference type="Proteomes" id="UP000034846">
    <property type="component" value="Unassembled WGS sequence"/>
</dbReference>
<name>A0A0G1XE69_9BACT</name>
<evidence type="ECO:0000256" key="12">
    <source>
        <dbReference type="SAM" id="Phobius"/>
    </source>
</evidence>
<feature type="transmembrane region" description="Helical" evidence="12">
    <location>
        <begin position="309"/>
        <end position="332"/>
    </location>
</feature>
<keyword evidence="11 12" id="KW-0472">Membrane</keyword>
<evidence type="ECO:0000256" key="2">
    <source>
        <dbReference type="ARBA" id="ARBA00022475"/>
    </source>
</evidence>
<evidence type="ECO:0000256" key="7">
    <source>
        <dbReference type="ARBA" id="ARBA00022777"/>
    </source>
</evidence>
<dbReference type="SUPFAM" id="SSF55874">
    <property type="entry name" value="ATPase domain of HSP90 chaperone/DNA topoisomerase II/histidine kinase"/>
    <property type="match status" value="1"/>
</dbReference>
<dbReference type="GO" id="GO:0000155">
    <property type="term" value="F:phosphorelay sensor kinase activity"/>
    <property type="evidence" value="ECO:0007669"/>
    <property type="project" value="InterPro"/>
</dbReference>
<dbReference type="SUPFAM" id="SSF158472">
    <property type="entry name" value="HAMP domain-like"/>
    <property type="match status" value="1"/>
</dbReference>
<dbReference type="PANTHER" id="PTHR34220">
    <property type="entry name" value="SENSOR HISTIDINE KINASE YPDA"/>
    <property type="match status" value="1"/>
</dbReference>
<gene>
    <name evidence="14" type="ORF">UY72_C0039G0001</name>
</gene>
<evidence type="ECO:0000256" key="6">
    <source>
        <dbReference type="ARBA" id="ARBA00022741"/>
    </source>
</evidence>
<dbReference type="EMBL" id="LCRD01000039">
    <property type="protein sequence ID" value="KKW29578.1"/>
    <property type="molecule type" value="Genomic_DNA"/>
</dbReference>
<keyword evidence="5 12" id="KW-0812">Transmembrane</keyword>
<evidence type="ECO:0000313" key="15">
    <source>
        <dbReference type="Proteomes" id="UP000034846"/>
    </source>
</evidence>
<evidence type="ECO:0000259" key="13">
    <source>
        <dbReference type="PROSITE" id="PS50885"/>
    </source>
</evidence>
<dbReference type="InterPro" id="IPR050640">
    <property type="entry name" value="Bact_2-comp_sensor_kinase"/>
</dbReference>
<evidence type="ECO:0000256" key="11">
    <source>
        <dbReference type="ARBA" id="ARBA00023136"/>
    </source>
</evidence>
<dbReference type="GO" id="GO:0005524">
    <property type="term" value="F:ATP binding"/>
    <property type="evidence" value="ECO:0007669"/>
    <property type="project" value="UniProtKB-KW"/>
</dbReference>
<feature type="transmembrane region" description="Helical" evidence="12">
    <location>
        <begin position="20"/>
        <end position="38"/>
    </location>
</feature>
<dbReference type="SMART" id="SM00304">
    <property type="entry name" value="HAMP"/>
    <property type="match status" value="1"/>
</dbReference>
<dbReference type="Gene3D" id="3.30.565.10">
    <property type="entry name" value="Histidine kinase-like ATPase, C-terminal domain"/>
    <property type="match status" value="1"/>
</dbReference>
<proteinExistence type="predicted"/>
<keyword evidence="4" id="KW-0808">Transferase</keyword>
<keyword evidence="8" id="KW-0067">ATP-binding</keyword>
<evidence type="ECO:0000256" key="9">
    <source>
        <dbReference type="ARBA" id="ARBA00022989"/>
    </source>
</evidence>
<evidence type="ECO:0000256" key="4">
    <source>
        <dbReference type="ARBA" id="ARBA00022679"/>
    </source>
</evidence>
<dbReference type="PROSITE" id="PS50885">
    <property type="entry name" value="HAMP"/>
    <property type="match status" value="1"/>
</dbReference>
<comment type="subcellular location">
    <subcellularLocation>
        <location evidence="1">Cell membrane</location>
        <topology evidence="1">Multi-pass membrane protein</topology>
    </subcellularLocation>
</comment>
<dbReference type="InterPro" id="IPR003660">
    <property type="entry name" value="HAMP_dom"/>
</dbReference>
<accession>A0A0G1XE69</accession>
<evidence type="ECO:0000256" key="5">
    <source>
        <dbReference type="ARBA" id="ARBA00022692"/>
    </source>
</evidence>
<dbReference type="CDD" id="cd06225">
    <property type="entry name" value="HAMP"/>
    <property type="match status" value="1"/>
</dbReference>
<evidence type="ECO:0000256" key="8">
    <source>
        <dbReference type="ARBA" id="ARBA00022840"/>
    </source>
</evidence>
<dbReference type="Pfam" id="PF06580">
    <property type="entry name" value="His_kinase"/>
    <property type="match status" value="1"/>
</dbReference>
<evidence type="ECO:0000256" key="1">
    <source>
        <dbReference type="ARBA" id="ARBA00004651"/>
    </source>
</evidence>
<dbReference type="GO" id="GO:0005886">
    <property type="term" value="C:plasma membrane"/>
    <property type="evidence" value="ECO:0007669"/>
    <property type="project" value="UniProtKB-SubCell"/>
</dbReference>
<keyword evidence="6" id="KW-0547">Nucleotide-binding</keyword>
<feature type="domain" description="HAMP" evidence="13">
    <location>
        <begin position="329"/>
        <end position="381"/>
    </location>
</feature>
<dbReference type="InterPro" id="IPR036890">
    <property type="entry name" value="HATPase_C_sf"/>
</dbReference>
<feature type="non-terminal residue" evidence="14">
    <location>
        <position position="568"/>
    </location>
</feature>
<evidence type="ECO:0000256" key="10">
    <source>
        <dbReference type="ARBA" id="ARBA00023012"/>
    </source>
</evidence>
<sequence>MISQKILFYKRLSFKSKLIISYIFIISIPIIASGLFFYDRGISSIESNNSNIIQQRMQQEKVNIDRKLDDIENAANLLSSNSILIRFFDNVFYSDLELIEVMKNNVNPVLSGFYEAYGEVGSFRFLTSNEKISESSNINWLKRYENMEWFMEIEPALNTHPYYWEPYHLQRGYIYSEKINDDHVFSLYRIFNAITPSSKTYLQINVSPNYLFDNISVTSIGNAGYIAAVNEKFGFLCGTSLNSTFVNKLMQDIYPNKLMSDSSGSFIYADGKQKYSVHYEKLDRIDSYLLAVIPSSEYTAIVSKAKLNFLFIIVTAIFVLVGISYLITTLMLKRVKGILKAVNKIQNGNFDIHIPVNGEDEIDTLALDINMMAGKINNLINKVYKSEISQKEMELNTLLAQINPHFLYNTLETFKMMAEINNQYDISEGLTTLGDLIRYNTTVGKKMTKLGIEVENIKNYFKIMNLMLNNRIITTFNVDAYSCNHMAPTFLLQPIVENCIVHGFKDKDGPLMINIDIYNSGNDIIIVITDNGCGILPDKLKSIRENLQACMDNDIAEFTNSSIALINI</sequence>
<protein>
    <submittedName>
        <fullName evidence="14">Two-component sensor histidine kinase</fullName>
    </submittedName>
</protein>
<dbReference type="AlphaFoldDB" id="A0A0G1XE69"/>
<dbReference type="InterPro" id="IPR010559">
    <property type="entry name" value="Sig_transdc_His_kin_internal"/>
</dbReference>
<dbReference type="PANTHER" id="PTHR34220:SF11">
    <property type="entry name" value="SENSOR PROTEIN KINASE HPTS"/>
    <property type="match status" value="1"/>
</dbReference>
<evidence type="ECO:0000256" key="3">
    <source>
        <dbReference type="ARBA" id="ARBA00022553"/>
    </source>
</evidence>
<keyword evidence="7 14" id="KW-0418">Kinase</keyword>
<keyword evidence="3" id="KW-0597">Phosphoprotein</keyword>
<dbReference type="Gene3D" id="6.10.340.10">
    <property type="match status" value="1"/>
</dbReference>
<comment type="caution">
    <text evidence="14">The sequence shown here is derived from an EMBL/GenBank/DDBJ whole genome shotgun (WGS) entry which is preliminary data.</text>
</comment>
<evidence type="ECO:0000313" key="14">
    <source>
        <dbReference type="EMBL" id="KKW29578.1"/>
    </source>
</evidence>
<reference evidence="14 15" key="1">
    <citation type="journal article" date="2015" name="Nature">
        <title>rRNA introns, odd ribosomes, and small enigmatic genomes across a large radiation of phyla.</title>
        <authorList>
            <person name="Brown C.T."/>
            <person name="Hug L.A."/>
            <person name="Thomas B.C."/>
            <person name="Sharon I."/>
            <person name="Castelle C.J."/>
            <person name="Singh A."/>
            <person name="Wilkins M.J."/>
            <person name="Williams K.H."/>
            <person name="Banfield J.F."/>
        </authorList>
    </citation>
    <scope>NUCLEOTIDE SEQUENCE [LARGE SCALE GENOMIC DNA]</scope>
</reference>
<organism evidence="14 15">
    <name type="scientific">Candidatus Uhrbacteria bacterium GW2011_GWD2_52_7</name>
    <dbReference type="NCBI Taxonomy" id="1618989"/>
    <lineage>
        <taxon>Bacteria</taxon>
        <taxon>Candidatus Uhriibacteriota</taxon>
    </lineage>
</organism>
<dbReference type="Pfam" id="PF00672">
    <property type="entry name" value="HAMP"/>
    <property type="match status" value="1"/>
</dbReference>